<dbReference type="InterPro" id="IPR036097">
    <property type="entry name" value="HisK_dim/P_sf"/>
</dbReference>
<dbReference type="InterPro" id="IPR018060">
    <property type="entry name" value="HTH_AraC"/>
</dbReference>
<reference evidence="12" key="2">
    <citation type="submission" date="2022-06" db="EMBL/GenBank/DDBJ databases">
        <title>Xiashengella guii gen. nov. sp. nov., a bacterium isolated form anaerobic digestion tank.</title>
        <authorList>
            <person name="Huang H."/>
        </authorList>
    </citation>
    <scope>NUCLEOTIDE SEQUENCE</scope>
    <source>
        <strain evidence="12">Ai-910</strain>
    </source>
</reference>
<evidence type="ECO:0000313" key="13">
    <source>
        <dbReference type="Proteomes" id="UP001056426"/>
    </source>
</evidence>
<keyword evidence="7" id="KW-1133">Transmembrane helix</keyword>
<dbReference type="InterPro" id="IPR003661">
    <property type="entry name" value="HisK_dim/P_dom"/>
</dbReference>
<dbReference type="SMART" id="SM00387">
    <property type="entry name" value="HATPase_c"/>
    <property type="match status" value="1"/>
</dbReference>
<keyword evidence="4" id="KW-0805">Transcription regulation</keyword>
<dbReference type="InterPro" id="IPR011110">
    <property type="entry name" value="Reg_prop"/>
</dbReference>
<dbReference type="SUPFAM" id="SSF63829">
    <property type="entry name" value="Calcium-dependent phosphotriesterase"/>
    <property type="match status" value="3"/>
</dbReference>
<dbReference type="PANTHER" id="PTHR43547">
    <property type="entry name" value="TWO-COMPONENT HISTIDINE KINASE"/>
    <property type="match status" value="1"/>
</dbReference>
<dbReference type="InterPro" id="IPR001789">
    <property type="entry name" value="Sig_transdc_resp-reg_receiver"/>
</dbReference>
<dbReference type="SUPFAM" id="SSF47384">
    <property type="entry name" value="Homodimeric domain of signal transducing histidine kinase"/>
    <property type="match status" value="1"/>
</dbReference>
<evidence type="ECO:0000259" key="9">
    <source>
        <dbReference type="PROSITE" id="PS01124"/>
    </source>
</evidence>
<feature type="signal peptide" evidence="8">
    <location>
        <begin position="1"/>
        <end position="22"/>
    </location>
</feature>
<protein>
    <recommendedName>
        <fullName evidence="2">histidine kinase</fullName>
        <ecNumber evidence="2">2.7.13.3</ecNumber>
    </recommendedName>
</protein>
<dbReference type="SUPFAM" id="SSF55874">
    <property type="entry name" value="ATPase domain of HSP90 chaperone/DNA topoisomerase II/histidine kinase"/>
    <property type="match status" value="1"/>
</dbReference>
<keyword evidence="5" id="KW-0804">Transcription</keyword>
<dbReference type="FunFam" id="2.60.40.10:FF:000791">
    <property type="entry name" value="Two-component system sensor histidine kinase/response regulator"/>
    <property type="match status" value="1"/>
</dbReference>
<keyword evidence="7" id="KW-0812">Transmembrane</keyword>
<evidence type="ECO:0000256" key="8">
    <source>
        <dbReference type="SAM" id="SignalP"/>
    </source>
</evidence>
<dbReference type="SMART" id="SM00448">
    <property type="entry name" value="REC"/>
    <property type="match status" value="1"/>
</dbReference>
<feature type="transmembrane region" description="Helical" evidence="7">
    <location>
        <begin position="812"/>
        <end position="832"/>
    </location>
</feature>
<feature type="domain" description="Histidine kinase" evidence="10">
    <location>
        <begin position="865"/>
        <end position="1082"/>
    </location>
</feature>
<dbReference type="Gene3D" id="3.30.565.10">
    <property type="entry name" value="Histidine kinase-like ATPase, C-terminal domain"/>
    <property type="match status" value="1"/>
</dbReference>
<evidence type="ECO:0000256" key="4">
    <source>
        <dbReference type="ARBA" id="ARBA00023015"/>
    </source>
</evidence>
<dbReference type="PROSITE" id="PS50110">
    <property type="entry name" value="RESPONSE_REGULATORY"/>
    <property type="match status" value="1"/>
</dbReference>
<keyword evidence="13" id="KW-1185">Reference proteome</keyword>
<dbReference type="InterPro" id="IPR009057">
    <property type="entry name" value="Homeodomain-like_sf"/>
</dbReference>
<keyword evidence="3 6" id="KW-0597">Phosphoprotein</keyword>
<evidence type="ECO:0000256" key="2">
    <source>
        <dbReference type="ARBA" id="ARBA00012438"/>
    </source>
</evidence>
<accession>A0A9J6ZMR4</accession>
<dbReference type="PROSITE" id="PS50109">
    <property type="entry name" value="HIS_KIN"/>
    <property type="match status" value="1"/>
</dbReference>
<dbReference type="CDD" id="cd00082">
    <property type="entry name" value="HisKA"/>
    <property type="match status" value="1"/>
</dbReference>
<gene>
    <name evidence="12" type="ORF">M9189_09015</name>
</gene>
<dbReference type="CDD" id="cd17574">
    <property type="entry name" value="REC_OmpR"/>
    <property type="match status" value="1"/>
</dbReference>
<dbReference type="InterPro" id="IPR005467">
    <property type="entry name" value="His_kinase_dom"/>
</dbReference>
<dbReference type="SUPFAM" id="SSF46689">
    <property type="entry name" value="Homeodomain-like"/>
    <property type="match status" value="1"/>
</dbReference>
<dbReference type="Pfam" id="PF07495">
    <property type="entry name" value="Y_Y_Y"/>
    <property type="match status" value="1"/>
</dbReference>
<keyword evidence="8" id="KW-0732">Signal</keyword>
<dbReference type="FunFam" id="1.10.287.130:FF:000045">
    <property type="entry name" value="Two-component system sensor histidine kinase/response regulator"/>
    <property type="match status" value="1"/>
</dbReference>
<dbReference type="EMBL" id="CP098400">
    <property type="protein sequence ID" value="URW78993.1"/>
    <property type="molecule type" value="Genomic_DNA"/>
</dbReference>
<evidence type="ECO:0000259" key="10">
    <source>
        <dbReference type="PROSITE" id="PS50109"/>
    </source>
</evidence>
<dbReference type="InterPro" id="IPR015943">
    <property type="entry name" value="WD40/YVTN_repeat-like_dom_sf"/>
</dbReference>
<dbReference type="Pfam" id="PF12833">
    <property type="entry name" value="HTH_18"/>
    <property type="match status" value="1"/>
</dbReference>
<feature type="domain" description="Response regulatory" evidence="11">
    <location>
        <begin position="1107"/>
        <end position="1222"/>
    </location>
</feature>
<dbReference type="Gene3D" id="1.10.287.130">
    <property type="match status" value="1"/>
</dbReference>
<dbReference type="Gene3D" id="1.10.10.60">
    <property type="entry name" value="Homeodomain-like"/>
    <property type="match status" value="1"/>
</dbReference>
<evidence type="ECO:0000256" key="6">
    <source>
        <dbReference type="PROSITE-ProRule" id="PRU00169"/>
    </source>
</evidence>
<feature type="chain" id="PRO_5039927419" description="histidine kinase" evidence="8">
    <location>
        <begin position="23"/>
        <end position="1365"/>
    </location>
</feature>
<organism evidence="12 13">
    <name type="scientific">Xiashengella succiniciproducens</name>
    <dbReference type="NCBI Taxonomy" id="2949635"/>
    <lineage>
        <taxon>Bacteria</taxon>
        <taxon>Pseudomonadati</taxon>
        <taxon>Bacteroidota</taxon>
        <taxon>Bacteroidia</taxon>
        <taxon>Marinilabiliales</taxon>
        <taxon>Marinilabiliaceae</taxon>
        <taxon>Xiashengella</taxon>
    </lineage>
</organism>
<dbReference type="InterPro" id="IPR011123">
    <property type="entry name" value="Y_Y_Y"/>
</dbReference>
<keyword evidence="7" id="KW-0472">Membrane</keyword>
<evidence type="ECO:0000256" key="7">
    <source>
        <dbReference type="SAM" id="Phobius"/>
    </source>
</evidence>
<dbReference type="Proteomes" id="UP001056426">
    <property type="component" value="Chromosome"/>
</dbReference>
<evidence type="ECO:0000313" key="12">
    <source>
        <dbReference type="EMBL" id="URW78993.1"/>
    </source>
</evidence>
<dbReference type="Pfam" id="PF00512">
    <property type="entry name" value="HisKA"/>
    <property type="match status" value="1"/>
</dbReference>
<dbReference type="SMART" id="SM00388">
    <property type="entry name" value="HisKA"/>
    <property type="match status" value="1"/>
</dbReference>
<dbReference type="PROSITE" id="PS01124">
    <property type="entry name" value="HTH_ARAC_FAMILY_2"/>
    <property type="match status" value="1"/>
</dbReference>
<dbReference type="InterPro" id="IPR011006">
    <property type="entry name" value="CheY-like_superfamily"/>
</dbReference>
<dbReference type="PROSITE" id="PS51257">
    <property type="entry name" value="PROKAR_LIPOPROTEIN"/>
    <property type="match status" value="1"/>
</dbReference>
<dbReference type="Gene3D" id="3.40.50.2300">
    <property type="match status" value="1"/>
</dbReference>
<dbReference type="InterPro" id="IPR004358">
    <property type="entry name" value="Sig_transdc_His_kin-like_C"/>
</dbReference>
<dbReference type="Gene3D" id="2.130.10.10">
    <property type="entry name" value="YVTN repeat-like/Quinoprotein amine dehydrogenase"/>
    <property type="match status" value="2"/>
</dbReference>
<feature type="modified residue" description="4-aspartylphosphate" evidence="6">
    <location>
        <position position="1155"/>
    </location>
</feature>
<dbReference type="Pfam" id="PF07494">
    <property type="entry name" value="Reg_prop"/>
    <property type="match status" value="9"/>
</dbReference>
<evidence type="ECO:0000256" key="1">
    <source>
        <dbReference type="ARBA" id="ARBA00000085"/>
    </source>
</evidence>
<dbReference type="PRINTS" id="PR00344">
    <property type="entry name" value="BCTRLSENSOR"/>
</dbReference>
<dbReference type="InterPro" id="IPR036890">
    <property type="entry name" value="HATPase_C_sf"/>
</dbReference>
<dbReference type="Gene3D" id="2.60.40.10">
    <property type="entry name" value="Immunoglobulins"/>
    <property type="match status" value="1"/>
</dbReference>
<keyword evidence="12" id="KW-0067">ATP-binding</keyword>
<dbReference type="GO" id="GO:0005524">
    <property type="term" value="F:ATP binding"/>
    <property type="evidence" value="ECO:0007669"/>
    <property type="project" value="UniProtKB-KW"/>
</dbReference>
<reference evidence="12" key="1">
    <citation type="submission" date="2022-05" db="EMBL/GenBank/DDBJ databases">
        <authorList>
            <person name="Sun X."/>
        </authorList>
    </citation>
    <scope>NUCLEOTIDE SEQUENCE</scope>
    <source>
        <strain evidence="12">Ai-910</strain>
    </source>
</reference>
<dbReference type="Pfam" id="PF02518">
    <property type="entry name" value="HATPase_c"/>
    <property type="match status" value="1"/>
</dbReference>
<dbReference type="Pfam" id="PF00072">
    <property type="entry name" value="Response_reg"/>
    <property type="match status" value="1"/>
</dbReference>
<dbReference type="KEGG" id="alkq:M9189_09015"/>
<evidence type="ECO:0000256" key="5">
    <source>
        <dbReference type="ARBA" id="ARBA00023163"/>
    </source>
</evidence>
<feature type="domain" description="HTH araC/xylS-type" evidence="9">
    <location>
        <begin position="1254"/>
        <end position="1353"/>
    </location>
</feature>
<dbReference type="PANTHER" id="PTHR43547:SF2">
    <property type="entry name" value="HYBRID SIGNAL TRANSDUCTION HISTIDINE KINASE C"/>
    <property type="match status" value="1"/>
</dbReference>
<dbReference type="GO" id="GO:0000155">
    <property type="term" value="F:phosphorelay sensor kinase activity"/>
    <property type="evidence" value="ECO:0007669"/>
    <property type="project" value="InterPro"/>
</dbReference>
<sequence length="1365" mass="155341">MRHFFSLLLFSILACIASAQQAHNFFHRISSDQGLSNNQINAIFADSNGYLWLASVSGLNRFDSHTFRVFKNDPRDPNSLPENIITDIFEDHTGRLWLLTNESVYFYNPETETFGSTHPFLEMDTTLVRVGVRTVMADGEGNTWIGHRDSGLWFYDGDSKTLQNVIISRKDSLPINSRRVVDLVVTEKILYVAYESAYIEIIDRKSLESIRVIDMYIGRPATAVAETFRLFVDSGEHLWLFNPRNDEELFHYDPDRDKVSVFRALESEERFPVVCISDVEEDNFGRIWVGTDHGGLYILDKENGTSTIFKNKPGDETSISANTITSLCKTNDGIIWVGTFKNGVNYYHPELFQFEWYYSSPSNESNYFSNDVNCFAEDGKGNLWIGTNDDGLVYFDRKNLKFTHYRHDPNDPKSLSNNIVVSLHMDRKGRLWVGTYQGGLNCFVNGRFKRYMPDPGNPSSITDSRIWQIVEDKDNRLWIGTLGGGLELYDERIDGFIHHRQGTFNSVNSDYILALYSDSKGDLWIGTSSGLNMLETSSGRFRSFSSSAGQAGSLSHSHVLCITEDAQGRIWVGTRNGLNLFDRESGTFKVFREDDGLPDHNIISILPDSRGNLWISTLNGLSNLRTDEDPNTITCYNYDVTNGLQAREFNEHAALGLSTGELVFGGVNGFNIFRPEDIVTSQRNYPVILSNLYINNKKVEIGEELGNKLVLPKSLNLCETIYLKYNQNEFTIEFTAINFFDHERTRYRYILEGFNENWIETGVGKQSATYTNLNPGDYTFRVKAAASDGSWDKSQEAILKIVVAPPFYATGFAYAVYFVVFCLLVLLLTYTIRRRAEMKYLRQQELDEFRRMRELDSMKLTFFTNVSHEFRTPLTLILTPTERLLKVIDDDQIRAQIELIQRNARRLLNLVNQLLDFRKLEQDNIQLKPLKGDLISFLHEASNAFVDLFGNKRIDFTFSSELQSYVCSFDHDKIEKIVFNLLSNAHKFTYEEGCVEMSVSRSVHGGIRLVVKDSGIGIPLEIHEKIFGRFFQNPDNDAAYNQGSGIGLSLCREYARMHGGRIFVESSPGYGSSFILELPLQEEDQVIDVVEADSMQDSTCESPGLPLILVAEDNDDLRSYLKDNLGLKYRVLEAADGVSAFELAVKKMPGLIVSDVVMPGIDGITLCKRLKADERTSHIPIILLTARTATVHELESLEAGADEFITKPFSYAVLELKIERLITLRNEWHSRFGKRFEIKPGEIGITSLDEKFLNKVLKIVEKNMGSSDFNVEKLSRELGVSRGHLYNKLLALTGKTPVEFIRVMRLKRAAQYLEKSQLTVSEIAYMVGFNDPKYFSRYFKEEFGMVPSEYAKNGQGSDNKQIEEG</sequence>
<dbReference type="RefSeq" id="WP_250722508.1">
    <property type="nucleotide sequence ID" value="NZ_CP098400.1"/>
</dbReference>
<dbReference type="SUPFAM" id="SSF52172">
    <property type="entry name" value="CheY-like"/>
    <property type="match status" value="1"/>
</dbReference>
<name>A0A9J6ZMR4_9BACT</name>
<keyword evidence="12" id="KW-0547">Nucleotide-binding</keyword>
<dbReference type="InterPro" id="IPR013783">
    <property type="entry name" value="Ig-like_fold"/>
</dbReference>
<comment type="catalytic activity">
    <reaction evidence="1">
        <text>ATP + protein L-histidine = ADP + protein N-phospho-L-histidine.</text>
        <dbReference type="EC" id="2.7.13.3"/>
    </reaction>
</comment>
<dbReference type="EC" id="2.7.13.3" evidence="2"/>
<dbReference type="GO" id="GO:0003700">
    <property type="term" value="F:DNA-binding transcription factor activity"/>
    <property type="evidence" value="ECO:0007669"/>
    <property type="project" value="InterPro"/>
</dbReference>
<proteinExistence type="predicted"/>
<dbReference type="GO" id="GO:0043565">
    <property type="term" value="F:sequence-specific DNA binding"/>
    <property type="evidence" value="ECO:0007669"/>
    <property type="project" value="InterPro"/>
</dbReference>
<evidence type="ECO:0000256" key="3">
    <source>
        <dbReference type="ARBA" id="ARBA00022553"/>
    </source>
</evidence>
<dbReference type="InterPro" id="IPR003594">
    <property type="entry name" value="HATPase_dom"/>
</dbReference>
<dbReference type="SMART" id="SM00342">
    <property type="entry name" value="HTH_ARAC"/>
    <property type="match status" value="1"/>
</dbReference>
<evidence type="ECO:0000259" key="11">
    <source>
        <dbReference type="PROSITE" id="PS50110"/>
    </source>
</evidence>